<dbReference type="AlphaFoldDB" id="A0A8J3CDM7"/>
<dbReference type="Proteomes" id="UP000637578">
    <property type="component" value="Unassembled WGS sequence"/>
</dbReference>
<feature type="compositionally biased region" description="Basic and acidic residues" evidence="1">
    <location>
        <begin position="1"/>
        <end position="16"/>
    </location>
</feature>
<gene>
    <name evidence="2" type="ORF">GCM10012275_32560</name>
</gene>
<feature type="compositionally biased region" description="Polar residues" evidence="1">
    <location>
        <begin position="21"/>
        <end position="35"/>
    </location>
</feature>
<accession>A0A8J3CDM7</accession>
<feature type="compositionally biased region" description="Low complexity" evidence="1">
    <location>
        <begin position="87"/>
        <end position="106"/>
    </location>
</feature>
<keyword evidence="3" id="KW-1185">Reference proteome</keyword>
<comment type="caution">
    <text evidence="2">The sequence shown here is derived from an EMBL/GenBank/DDBJ whole genome shotgun (WGS) entry which is preliminary data.</text>
</comment>
<evidence type="ECO:0000256" key="1">
    <source>
        <dbReference type="SAM" id="MobiDB-lite"/>
    </source>
</evidence>
<feature type="region of interest" description="Disordered" evidence="1">
    <location>
        <begin position="1"/>
        <end position="106"/>
    </location>
</feature>
<evidence type="ECO:0000313" key="3">
    <source>
        <dbReference type="Proteomes" id="UP000637578"/>
    </source>
</evidence>
<protein>
    <submittedName>
        <fullName evidence="2">Uncharacterized protein</fullName>
    </submittedName>
</protein>
<evidence type="ECO:0000313" key="2">
    <source>
        <dbReference type="EMBL" id="GGM58846.1"/>
    </source>
</evidence>
<sequence length="106" mass="11064">MDGRNGRNGRIVERGRALMTMGSTNPVAANTSSAADEQGVVRWHGRPVNPQTRPAAFGPARRRVGGPPGRLAGPGQLPSAPEPTPAEPQQQQRQFPALGAQLPVAG</sequence>
<proteinExistence type="predicted"/>
<name>A0A8J3CDM7_9PSEU</name>
<organism evidence="2 3">
    <name type="scientific">Longimycelium tulufanense</name>
    <dbReference type="NCBI Taxonomy" id="907463"/>
    <lineage>
        <taxon>Bacteria</taxon>
        <taxon>Bacillati</taxon>
        <taxon>Actinomycetota</taxon>
        <taxon>Actinomycetes</taxon>
        <taxon>Pseudonocardiales</taxon>
        <taxon>Pseudonocardiaceae</taxon>
        <taxon>Longimycelium</taxon>
    </lineage>
</organism>
<dbReference type="EMBL" id="BMMK01000014">
    <property type="protein sequence ID" value="GGM58846.1"/>
    <property type="molecule type" value="Genomic_DNA"/>
</dbReference>
<reference evidence="2" key="1">
    <citation type="journal article" date="2014" name="Int. J. Syst. Evol. Microbiol.">
        <title>Complete genome sequence of Corynebacterium casei LMG S-19264T (=DSM 44701T), isolated from a smear-ripened cheese.</title>
        <authorList>
            <consortium name="US DOE Joint Genome Institute (JGI-PGF)"/>
            <person name="Walter F."/>
            <person name="Albersmeier A."/>
            <person name="Kalinowski J."/>
            <person name="Ruckert C."/>
        </authorList>
    </citation>
    <scope>NUCLEOTIDE SEQUENCE</scope>
    <source>
        <strain evidence="2">CGMCC 4.5737</strain>
    </source>
</reference>
<feature type="compositionally biased region" description="Low complexity" evidence="1">
    <location>
        <begin position="69"/>
        <end position="79"/>
    </location>
</feature>
<reference evidence="2" key="2">
    <citation type="submission" date="2020-09" db="EMBL/GenBank/DDBJ databases">
        <authorList>
            <person name="Sun Q."/>
            <person name="Zhou Y."/>
        </authorList>
    </citation>
    <scope>NUCLEOTIDE SEQUENCE</scope>
    <source>
        <strain evidence="2">CGMCC 4.5737</strain>
    </source>
</reference>